<sequence length="158" mass="17753">MNNTENRVSAELTIEVREEIKTLLNNVIEKMPFLQGLSADDRKRLPKMDSRNKDFVVDAVNAIKSDTNILPAYIKPDEMTKDLELYEALEEILVPLTYLYDKVRDTQMLAGSEAYSTSLLVYNMAKTAGKAGVPGAQSIYNQLKERFSRNGGKGQTES</sequence>
<evidence type="ECO:0000313" key="1">
    <source>
        <dbReference type="EMBL" id="MBS2097077.1"/>
    </source>
</evidence>
<evidence type="ECO:0000313" key="2">
    <source>
        <dbReference type="Proteomes" id="UP000708576"/>
    </source>
</evidence>
<keyword evidence="2" id="KW-1185">Reference proteome</keyword>
<organism evidence="1 2">
    <name type="scientific">Carboxylicivirga linearis</name>
    <dbReference type="NCBI Taxonomy" id="1628157"/>
    <lineage>
        <taxon>Bacteria</taxon>
        <taxon>Pseudomonadati</taxon>
        <taxon>Bacteroidota</taxon>
        <taxon>Bacteroidia</taxon>
        <taxon>Marinilabiliales</taxon>
        <taxon>Marinilabiliaceae</taxon>
        <taxon>Carboxylicivirga</taxon>
    </lineage>
</organism>
<name>A0ABS5JQP1_9BACT</name>
<dbReference type="RefSeq" id="WP_212212916.1">
    <property type="nucleotide sequence ID" value="NZ_JAGUCO010000001.1"/>
</dbReference>
<dbReference type="Proteomes" id="UP000708576">
    <property type="component" value="Unassembled WGS sequence"/>
</dbReference>
<comment type="caution">
    <text evidence="1">The sequence shown here is derived from an EMBL/GenBank/DDBJ whole genome shotgun (WGS) entry which is preliminary data.</text>
</comment>
<protein>
    <submittedName>
        <fullName evidence="1">Uncharacterized protein</fullName>
    </submittedName>
</protein>
<dbReference type="EMBL" id="JAGUCO010000001">
    <property type="protein sequence ID" value="MBS2097077.1"/>
    <property type="molecule type" value="Genomic_DNA"/>
</dbReference>
<gene>
    <name evidence="1" type="ORF">KEM10_02230</name>
</gene>
<reference evidence="1 2" key="1">
    <citation type="journal article" date="2015" name="Int. J. Syst. Evol. Microbiol.">
        <title>Carboxylicivirga linearis sp. nov., isolated from a sea cucumber culture pond.</title>
        <authorList>
            <person name="Wang F.Q."/>
            <person name="Zhou Y.X."/>
            <person name="Lin X.Z."/>
            <person name="Chen G.J."/>
            <person name="Du Z.J."/>
        </authorList>
    </citation>
    <scope>NUCLEOTIDE SEQUENCE [LARGE SCALE GENOMIC DNA]</scope>
    <source>
        <strain evidence="1 2">FB218</strain>
    </source>
</reference>
<proteinExistence type="predicted"/>
<accession>A0ABS5JQP1</accession>